<feature type="transmembrane region" description="Helical" evidence="1">
    <location>
        <begin position="27"/>
        <end position="48"/>
    </location>
</feature>
<sequence>MGMGFGAYFNGRWCQGAWPLAWLEEGLLQDITVLELFPIVVAIFVWVMISVIRKLDLIVMALLLSTFWTNFQPNQNL</sequence>
<dbReference type="EMBL" id="JAIWYP010000001">
    <property type="protein sequence ID" value="KAH3876407.1"/>
    <property type="molecule type" value="Genomic_DNA"/>
</dbReference>
<keyword evidence="3" id="KW-1185">Reference proteome</keyword>
<gene>
    <name evidence="2" type="ORF">DPMN_000247</name>
</gene>
<reference evidence="2" key="1">
    <citation type="journal article" date="2019" name="bioRxiv">
        <title>The Genome of the Zebra Mussel, Dreissena polymorpha: A Resource for Invasive Species Research.</title>
        <authorList>
            <person name="McCartney M.A."/>
            <person name="Auch B."/>
            <person name="Kono T."/>
            <person name="Mallez S."/>
            <person name="Zhang Y."/>
            <person name="Obille A."/>
            <person name="Becker A."/>
            <person name="Abrahante J.E."/>
            <person name="Garbe J."/>
            <person name="Badalamenti J.P."/>
            <person name="Herman A."/>
            <person name="Mangelson H."/>
            <person name="Liachko I."/>
            <person name="Sullivan S."/>
            <person name="Sone E.D."/>
            <person name="Koren S."/>
            <person name="Silverstein K.A.T."/>
            <person name="Beckman K.B."/>
            <person name="Gohl D.M."/>
        </authorList>
    </citation>
    <scope>NUCLEOTIDE SEQUENCE</scope>
    <source>
        <strain evidence="2">Duluth1</strain>
        <tissue evidence="2">Whole animal</tissue>
    </source>
</reference>
<organism evidence="2 3">
    <name type="scientific">Dreissena polymorpha</name>
    <name type="common">Zebra mussel</name>
    <name type="synonym">Mytilus polymorpha</name>
    <dbReference type="NCBI Taxonomy" id="45954"/>
    <lineage>
        <taxon>Eukaryota</taxon>
        <taxon>Metazoa</taxon>
        <taxon>Spiralia</taxon>
        <taxon>Lophotrochozoa</taxon>
        <taxon>Mollusca</taxon>
        <taxon>Bivalvia</taxon>
        <taxon>Autobranchia</taxon>
        <taxon>Heteroconchia</taxon>
        <taxon>Euheterodonta</taxon>
        <taxon>Imparidentia</taxon>
        <taxon>Neoheterodontei</taxon>
        <taxon>Myida</taxon>
        <taxon>Dreissenoidea</taxon>
        <taxon>Dreissenidae</taxon>
        <taxon>Dreissena</taxon>
    </lineage>
</organism>
<keyword evidence="1" id="KW-1133">Transmembrane helix</keyword>
<comment type="caution">
    <text evidence="2">The sequence shown here is derived from an EMBL/GenBank/DDBJ whole genome shotgun (WGS) entry which is preliminary data.</text>
</comment>
<accession>A0A9D4RRX2</accession>
<protein>
    <submittedName>
        <fullName evidence="2">Uncharacterized protein</fullName>
    </submittedName>
</protein>
<dbReference type="AlphaFoldDB" id="A0A9D4RRX2"/>
<dbReference type="Proteomes" id="UP000828390">
    <property type="component" value="Unassembled WGS sequence"/>
</dbReference>
<evidence type="ECO:0000313" key="3">
    <source>
        <dbReference type="Proteomes" id="UP000828390"/>
    </source>
</evidence>
<reference evidence="2" key="2">
    <citation type="submission" date="2020-11" db="EMBL/GenBank/DDBJ databases">
        <authorList>
            <person name="McCartney M.A."/>
            <person name="Auch B."/>
            <person name="Kono T."/>
            <person name="Mallez S."/>
            <person name="Becker A."/>
            <person name="Gohl D.M."/>
            <person name="Silverstein K.A.T."/>
            <person name="Koren S."/>
            <person name="Bechman K.B."/>
            <person name="Herman A."/>
            <person name="Abrahante J.E."/>
            <person name="Garbe J."/>
        </authorList>
    </citation>
    <scope>NUCLEOTIDE SEQUENCE</scope>
    <source>
        <strain evidence="2">Duluth1</strain>
        <tissue evidence="2">Whole animal</tissue>
    </source>
</reference>
<keyword evidence="1" id="KW-0812">Transmembrane</keyword>
<evidence type="ECO:0000313" key="2">
    <source>
        <dbReference type="EMBL" id="KAH3876407.1"/>
    </source>
</evidence>
<evidence type="ECO:0000256" key="1">
    <source>
        <dbReference type="SAM" id="Phobius"/>
    </source>
</evidence>
<proteinExistence type="predicted"/>
<name>A0A9D4RRX2_DREPO</name>
<keyword evidence="1" id="KW-0472">Membrane</keyword>